<evidence type="ECO:0000313" key="2">
    <source>
        <dbReference type="EMBL" id="QHS95523.1"/>
    </source>
</evidence>
<dbReference type="EMBL" id="MN739253">
    <property type="protein sequence ID" value="QHS95523.1"/>
    <property type="molecule type" value="Genomic_DNA"/>
</dbReference>
<reference evidence="2" key="1">
    <citation type="journal article" date="2020" name="Nature">
        <title>Giant virus diversity and host interactions through global metagenomics.</title>
        <authorList>
            <person name="Schulz F."/>
            <person name="Roux S."/>
            <person name="Paez-Espino D."/>
            <person name="Jungbluth S."/>
            <person name="Walsh D.A."/>
            <person name="Denef V.J."/>
            <person name="McMahon K.D."/>
            <person name="Konstantinidis K.T."/>
            <person name="Eloe-Fadrosh E.A."/>
            <person name="Kyrpides N.C."/>
            <person name="Woyke T."/>
        </authorList>
    </citation>
    <scope>NUCLEOTIDE SEQUENCE</scope>
    <source>
        <strain evidence="2">GVMAG-M-3300018868-6</strain>
    </source>
</reference>
<sequence length="592" mass="64877">MELAIPILALGGMYIISNKGKETPKPNDSGVIEGFKNKVVNTNITAPHTENYPLVRAANDFEDLNNYENANAATDRYFQQDVYQQEANADPNKFYSLTGEQVSLDNFTHNNMQPYFGSTVKQRTFDLNSNESILDSKQGTGSQSFQKEARAPLFAPSAHMSWTNGAPNSSDFIQSRVIPGRNMNNVKPWQEIRVAPGMDDGYTAAGSGGFNAGMSAREQWAPKTVDELRTTNNPKLTYDGVITGVKHYTTNRGIEGAVEKNRPDTFFINSPDRYLTTTGLEKKQMARGIQMLGNTNRVDTTTEYYGALGGDGRNSSYVPGAYHASTRPELAPYSEHVSNAYAPGKTGATNGDYGIQGYDLLPNARSLTTERSPNLGSVGRIMSAIVLPLQDMLRPSRKENVVGNHRVSGNAATTVPNSYVLNPADRPKTTTKETTIDNPYPANIGNTHLQGYGYLANEHQPTNTHRADTSHTNYSGAAGSGVAYAAPVYDSAYNAYLNTNKEAIAQSRTSVGNHKMFDPYMNIQIDKLDSDRNTPRMFVPQQLHKVPVGSDIYGKTTNRSEARSTLNLERNTPDMLSALNSNPYARQIGTIA</sequence>
<proteinExistence type="predicted"/>
<organism evidence="2">
    <name type="scientific">viral metagenome</name>
    <dbReference type="NCBI Taxonomy" id="1070528"/>
    <lineage>
        <taxon>unclassified sequences</taxon>
        <taxon>metagenomes</taxon>
        <taxon>organismal metagenomes</taxon>
    </lineage>
</organism>
<name>A0A6C0BW83_9ZZZZ</name>
<feature type="region of interest" description="Disordered" evidence="1">
    <location>
        <begin position="415"/>
        <end position="442"/>
    </location>
</feature>
<accession>A0A6C0BW83</accession>
<protein>
    <submittedName>
        <fullName evidence="2">Uncharacterized protein</fullName>
    </submittedName>
</protein>
<evidence type="ECO:0000256" key="1">
    <source>
        <dbReference type="SAM" id="MobiDB-lite"/>
    </source>
</evidence>
<feature type="compositionally biased region" description="Basic and acidic residues" evidence="1">
    <location>
        <begin position="425"/>
        <end position="435"/>
    </location>
</feature>
<dbReference type="AlphaFoldDB" id="A0A6C0BW83"/>